<evidence type="ECO:0000313" key="7">
    <source>
        <dbReference type="EMBL" id="KIW77624.1"/>
    </source>
</evidence>
<dbReference type="RefSeq" id="XP_013281432.1">
    <property type="nucleotide sequence ID" value="XM_013425978.1"/>
</dbReference>
<evidence type="ECO:0000259" key="6">
    <source>
        <dbReference type="Pfam" id="PF00176"/>
    </source>
</evidence>
<dbReference type="InterPro" id="IPR050628">
    <property type="entry name" value="SNF2_RAD54_helicase_TF"/>
</dbReference>
<dbReference type="HOGENOM" id="CLU_804195_0_0_1"/>
<evidence type="ECO:0000256" key="4">
    <source>
        <dbReference type="ARBA" id="ARBA00022840"/>
    </source>
</evidence>
<evidence type="ECO:0000256" key="3">
    <source>
        <dbReference type="ARBA" id="ARBA00022806"/>
    </source>
</evidence>
<evidence type="ECO:0000256" key="2">
    <source>
        <dbReference type="ARBA" id="ARBA00022801"/>
    </source>
</evidence>
<dbReference type="PANTHER" id="PTHR45626:SF17">
    <property type="entry name" value="HELICASE-LIKE TRANSCRIPTION FACTOR"/>
    <property type="match status" value="1"/>
</dbReference>
<gene>
    <name evidence="7" type="ORF">Z517_10070</name>
</gene>
<proteinExistence type="predicted"/>
<sequence>MRNSPGDKEYPEYDKVERINIATLILKDETLDQLADDNDCIARNIERLSKSSKKKVLGIDPDYRKLDKGIYTPPTDKTDPTPFYPKYYQVIGTVWQMDMEECPCGGGLVAKDCGLGKTSQCYAYIYHAAMKKLGIWQEYLERRDDAITHGRPLPKPPKVDFRPTLVVAPPTTRPVLDLRIFYGTDRTLSTDVEEDLRAIMLPSNPLAARDAIEQAFPADDPMSAFGIKSIEDKFRTTTGQPERDDDSINTLPGDVNATASTATADLPPEEDDAGLREESDDCTVYTSLFAGLFYRVVYDEAHKVKNPKTMNAIAIEKLYAPKKWFITATPIVNRVSDLLGYLYLL</sequence>
<organism evidence="7 8">
    <name type="scientific">Fonsecaea pedrosoi CBS 271.37</name>
    <dbReference type="NCBI Taxonomy" id="1442368"/>
    <lineage>
        <taxon>Eukaryota</taxon>
        <taxon>Fungi</taxon>
        <taxon>Dikarya</taxon>
        <taxon>Ascomycota</taxon>
        <taxon>Pezizomycotina</taxon>
        <taxon>Eurotiomycetes</taxon>
        <taxon>Chaetothyriomycetidae</taxon>
        <taxon>Chaetothyriales</taxon>
        <taxon>Herpotrichiellaceae</taxon>
        <taxon>Fonsecaea</taxon>
    </lineage>
</organism>
<dbReference type="GO" id="GO:0005634">
    <property type="term" value="C:nucleus"/>
    <property type="evidence" value="ECO:0007669"/>
    <property type="project" value="TreeGrafter"/>
</dbReference>
<evidence type="ECO:0000313" key="8">
    <source>
        <dbReference type="Proteomes" id="UP000053029"/>
    </source>
</evidence>
<accession>A0A0D2GYY7</accession>
<protein>
    <recommendedName>
        <fullName evidence="6">SNF2 N-terminal domain-containing protein</fullName>
    </recommendedName>
</protein>
<dbReference type="EMBL" id="KN846974">
    <property type="protein sequence ID" value="KIW77624.1"/>
    <property type="molecule type" value="Genomic_DNA"/>
</dbReference>
<reference evidence="7 8" key="1">
    <citation type="submission" date="2015-01" db="EMBL/GenBank/DDBJ databases">
        <title>The Genome Sequence of Fonsecaea pedrosoi CBS 271.37.</title>
        <authorList>
            <consortium name="The Broad Institute Genomics Platform"/>
            <person name="Cuomo C."/>
            <person name="de Hoog S."/>
            <person name="Gorbushina A."/>
            <person name="Stielow B."/>
            <person name="Teixiera M."/>
            <person name="Abouelleil A."/>
            <person name="Chapman S.B."/>
            <person name="Priest M."/>
            <person name="Young S.K."/>
            <person name="Wortman J."/>
            <person name="Nusbaum C."/>
            <person name="Birren B."/>
        </authorList>
    </citation>
    <scope>NUCLEOTIDE SEQUENCE [LARGE SCALE GENOMIC DNA]</scope>
    <source>
        <strain evidence="7 8">CBS 271.37</strain>
    </source>
</reference>
<dbReference type="GO" id="GO:0006281">
    <property type="term" value="P:DNA repair"/>
    <property type="evidence" value="ECO:0007669"/>
    <property type="project" value="TreeGrafter"/>
</dbReference>
<dbReference type="GO" id="GO:0008094">
    <property type="term" value="F:ATP-dependent activity, acting on DNA"/>
    <property type="evidence" value="ECO:0007669"/>
    <property type="project" value="TreeGrafter"/>
</dbReference>
<dbReference type="PANTHER" id="PTHR45626">
    <property type="entry name" value="TRANSCRIPTION TERMINATION FACTOR 2-RELATED"/>
    <property type="match status" value="1"/>
</dbReference>
<dbReference type="Gene3D" id="3.40.50.10810">
    <property type="entry name" value="Tandem AAA-ATPase domain"/>
    <property type="match status" value="2"/>
</dbReference>
<keyword evidence="8" id="KW-1185">Reference proteome</keyword>
<dbReference type="Pfam" id="PF00176">
    <property type="entry name" value="SNF2-rel_dom"/>
    <property type="match status" value="1"/>
</dbReference>
<dbReference type="SUPFAM" id="SSF52540">
    <property type="entry name" value="P-loop containing nucleoside triphosphate hydrolases"/>
    <property type="match status" value="1"/>
</dbReference>
<dbReference type="AlphaFoldDB" id="A0A0D2GYY7"/>
<keyword evidence="2" id="KW-0378">Hydrolase</keyword>
<dbReference type="InterPro" id="IPR000330">
    <property type="entry name" value="SNF2_N"/>
</dbReference>
<dbReference type="GO" id="GO:0004386">
    <property type="term" value="F:helicase activity"/>
    <property type="evidence" value="ECO:0007669"/>
    <property type="project" value="UniProtKB-KW"/>
</dbReference>
<dbReference type="GeneID" id="25309560"/>
<keyword evidence="3" id="KW-0347">Helicase</keyword>
<keyword evidence="1" id="KW-0547">Nucleotide-binding</keyword>
<dbReference type="STRING" id="1442368.A0A0D2GYY7"/>
<keyword evidence="4" id="KW-0067">ATP-binding</keyword>
<dbReference type="GO" id="GO:0016787">
    <property type="term" value="F:hydrolase activity"/>
    <property type="evidence" value="ECO:0007669"/>
    <property type="project" value="UniProtKB-KW"/>
</dbReference>
<dbReference type="VEuPathDB" id="FungiDB:Z517_10070"/>
<dbReference type="GO" id="GO:0005524">
    <property type="term" value="F:ATP binding"/>
    <property type="evidence" value="ECO:0007669"/>
    <property type="project" value="UniProtKB-KW"/>
</dbReference>
<feature type="domain" description="SNF2 N-terminal" evidence="6">
    <location>
        <begin position="294"/>
        <end position="343"/>
    </location>
</feature>
<dbReference type="Proteomes" id="UP000053029">
    <property type="component" value="Unassembled WGS sequence"/>
</dbReference>
<name>A0A0D2GYY7_9EURO</name>
<dbReference type="OrthoDB" id="4161576at2759"/>
<dbReference type="InterPro" id="IPR038718">
    <property type="entry name" value="SNF2-like_sf"/>
</dbReference>
<evidence type="ECO:0000256" key="1">
    <source>
        <dbReference type="ARBA" id="ARBA00022741"/>
    </source>
</evidence>
<feature type="region of interest" description="Disordered" evidence="5">
    <location>
        <begin position="257"/>
        <end position="277"/>
    </location>
</feature>
<dbReference type="InterPro" id="IPR027417">
    <property type="entry name" value="P-loop_NTPase"/>
</dbReference>
<evidence type="ECO:0000256" key="5">
    <source>
        <dbReference type="SAM" id="MobiDB-lite"/>
    </source>
</evidence>